<comment type="caution">
    <text evidence="1">The sequence shown here is derived from an EMBL/GenBank/DDBJ whole genome shotgun (WGS) entry which is preliminary data.</text>
</comment>
<accession>A0ABS5BR56</accession>
<reference evidence="1 2" key="1">
    <citation type="submission" date="2021-04" db="EMBL/GenBank/DDBJ databases">
        <authorList>
            <person name="Ivanova A."/>
        </authorList>
    </citation>
    <scope>NUCLEOTIDE SEQUENCE [LARGE SCALE GENOMIC DNA]</scope>
    <source>
        <strain evidence="1 2">G18</strain>
    </source>
</reference>
<proteinExistence type="predicted"/>
<dbReference type="Proteomes" id="UP000676565">
    <property type="component" value="Unassembled WGS sequence"/>
</dbReference>
<evidence type="ECO:0000313" key="1">
    <source>
        <dbReference type="EMBL" id="MBP3956208.1"/>
    </source>
</evidence>
<keyword evidence="2" id="KW-1185">Reference proteome</keyword>
<dbReference type="EMBL" id="JAGKQQ010000001">
    <property type="protein sequence ID" value="MBP3956208.1"/>
    <property type="molecule type" value="Genomic_DNA"/>
</dbReference>
<name>A0ABS5BR56_9BACT</name>
<protein>
    <recommendedName>
        <fullName evidence="3">Lipocalin-like domain-containing protein</fullName>
    </recommendedName>
</protein>
<evidence type="ECO:0000313" key="2">
    <source>
        <dbReference type="Proteomes" id="UP000676565"/>
    </source>
</evidence>
<dbReference type="RefSeq" id="WP_210654233.1">
    <property type="nucleotide sequence ID" value="NZ_JAGKQQ010000001.1"/>
</dbReference>
<organism evidence="1 2">
    <name type="scientific">Gemmata palustris</name>
    <dbReference type="NCBI Taxonomy" id="2822762"/>
    <lineage>
        <taxon>Bacteria</taxon>
        <taxon>Pseudomonadati</taxon>
        <taxon>Planctomycetota</taxon>
        <taxon>Planctomycetia</taxon>
        <taxon>Gemmatales</taxon>
        <taxon>Gemmataceae</taxon>
        <taxon>Gemmata</taxon>
    </lineage>
</organism>
<sequence length="111" mass="12531">MRSDAEVFVGTWEAVVPGKEGEMWGTSTWTIDHTLNVQIAYPEEGGRFTSWELTLDPDKCPKEFKLSGFNGIYEIDGDRIRVASSSGDRPTNFESKDGVTVYVLRRIEPKK</sequence>
<gene>
    <name evidence="1" type="ORF">J8F10_13035</name>
</gene>
<evidence type="ECO:0008006" key="3">
    <source>
        <dbReference type="Google" id="ProtNLM"/>
    </source>
</evidence>